<reference evidence="2 3" key="1">
    <citation type="submission" date="2017-10" db="EMBL/GenBank/DDBJ databases">
        <title>Draft genome sequence of cellulolytic Actinomyces sp CtC72 isolated from cattle rumen fluid.</title>
        <authorList>
            <person name="Joshi A.J."/>
            <person name="Vasudevan G."/>
            <person name="Lanjekar V.B."/>
            <person name="Hivarkar S."/>
            <person name="Engineer A."/>
            <person name="Pore S.D."/>
            <person name="Dhakephalkar P.K."/>
            <person name="Dagar S."/>
        </authorList>
    </citation>
    <scope>NUCLEOTIDE SEQUENCE [LARGE SCALE GENOMIC DNA]</scope>
    <source>
        <strain evidence="3">CtC72</strain>
    </source>
</reference>
<dbReference type="Proteomes" id="UP000194577">
    <property type="component" value="Unassembled WGS sequence"/>
</dbReference>
<feature type="compositionally biased region" description="Basic and acidic residues" evidence="1">
    <location>
        <begin position="77"/>
        <end position="86"/>
    </location>
</feature>
<keyword evidence="3" id="KW-1185">Reference proteome</keyword>
<evidence type="ECO:0000256" key="1">
    <source>
        <dbReference type="SAM" id="MobiDB-lite"/>
    </source>
</evidence>
<evidence type="ECO:0000313" key="3">
    <source>
        <dbReference type="Proteomes" id="UP000194577"/>
    </source>
</evidence>
<comment type="caution">
    <text evidence="2">The sequence shown here is derived from an EMBL/GenBank/DDBJ whole genome shotgun (WGS) entry which is preliminary data.</text>
</comment>
<gene>
    <name evidence="2" type="ORF">BW737_000510</name>
</gene>
<proteinExistence type="predicted"/>
<name>A0ABX4MHR4_9ACTO</name>
<feature type="region of interest" description="Disordered" evidence="1">
    <location>
        <begin position="74"/>
        <end position="100"/>
    </location>
</feature>
<evidence type="ECO:0000313" key="2">
    <source>
        <dbReference type="EMBL" id="PHP53752.1"/>
    </source>
</evidence>
<sequence>MGTQTFDQNALAKFTHDADSKSAVSTLIAEVLADPDLAHDDVFHRLLQAGLQDLWTPRQPLRRFLWPTGGLGAGDGPLRRPSDHRFSSQPLLPDVGSGHGRGPLCAVTTRHTYGTLKTVRDRHKEALGCEWRPADR</sequence>
<protein>
    <submittedName>
        <fullName evidence="2">Uncharacterized protein</fullName>
    </submittedName>
</protein>
<accession>A0ABX4MHR4</accession>
<organism evidence="2 3">
    <name type="scientific">Actinomyces ruminis</name>
    <dbReference type="NCBI Taxonomy" id="1937003"/>
    <lineage>
        <taxon>Bacteria</taxon>
        <taxon>Bacillati</taxon>
        <taxon>Actinomycetota</taxon>
        <taxon>Actinomycetes</taxon>
        <taxon>Actinomycetales</taxon>
        <taxon>Actinomycetaceae</taxon>
        <taxon>Actinomyces</taxon>
    </lineage>
</organism>
<dbReference type="EMBL" id="MTPX02000006">
    <property type="protein sequence ID" value="PHP53752.1"/>
    <property type="molecule type" value="Genomic_DNA"/>
</dbReference>